<protein>
    <recommendedName>
        <fullName evidence="3">Urease accessory protein UreF</fullName>
    </recommendedName>
</protein>
<keyword evidence="2 3" id="KW-0143">Chaperone</keyword>
<keyword evidence="5" id="KW-1185">Reference proteome</keyword>
<dbReference type="PIRSF" id="PIRSF009467">
    <property type="entry name" value="Ureas_acces_UreF"/>
    <property type="match status" value="1"/>
</dbReference>
<gene>
    <name evidence="3" type="primary">ureF</name>
    <name evidence="4" type="ORF">SAMN04490248_10269</name>
</gene>
<dbReference type="STRING" id="569882.SAMN04490248_10269"/>
<evidence type="ECO:0000313" key="5">
    <source>
        <dbReference type="Proteomes" id="UP000198893"/>
    </source>
</evidence>
<accession>A0A1H8MFZ8</accession>
<comment type="subunit">
    <text evidence="3">UreD, UreF and UreG form a complex that acts as a GTP-hydrolysis-dependent molecular chaperone, activating the urease apoprotein by helping to assemble the nickel containing metallocenter of UreC. The UreE protein probably delivers the nickel.</text>
</comment>
<dbReference type="Pfam" id="PF01730">
    <property type="entry name" value="UreF"/>
    <property type="match status" value="1"/>
</dbReference>
<dbReference type="GO" id="GO:0005737">
    <property type="term" value="C:cytoplasm"/>
    <property type="evidence" value="ECO:0007669"/>
    <property type="project" value="UniProtKB-SubCell"/>
</dbReference>
<dbReference type="PANTHER" id="PTHR33620">
    <property type="entry name" value="UREASE ACCESSORY PROTEIN F"/>
    <property type="match status" value="1"/>
</dbReference>
<dbReference type="InterPro" id="IPR038277">
    <property type="entry name" value="UreF_sf"/>
</dbReference>
<dbReference type="Gene3D" id="1.10.4190.10">
    <property type="entry name" value="Urease accessory protein UreF"/>
    <property type="match status" value="1"/>
</dbReference>
<organism evidence="4 5">
    <name type="scientific">Salinihabitans flavidus</name>
    <dbReference type="NCBI Taxonomy" id="569882"/>
    <lineage>
        <taxon>Bacteria</taxon>
        <taxon>Pseudomonadati</taxon>
        <taxon>Pseudomonadota</taxon>
        <taxon>Alphaproteobacteria</taxon>
        <taxon>Rhodobacterales</taxon>
        <taxon>Roseobacteraceae</taxon>
        <taxon>Salinihabitans</taxon>
    </lineage>
</organism>
<evidence type="ECO:0000313" key="4">
    <source>
        <dbReference type="EMBL" id="SEO16301.1"/>
    </source>
</evidence>
<name>A0A1H8MFZ8_9RHOB</name>
<proteinExistence type="inferred from homology"/>
<evidence type="ECO:0000256" key="2">
    <source>
        <dbReference type="ARBA" id="ARBA00023186"/>
    </source>
</evidence>
<dbReference type="HAMAP" id="MF_01385">
    <property type="entry name" value="UreF"/>
    <property type="match status" value="1"/>
</dbReference>
<keyword evidence="1 3" id="KW-0996">Nickel insertion</keyword>
<dbReference type="PANTHER" id="PTHR33620:SF1">
    <property type="entry name" value="UREASE ACCESSORY PROTEIN F"/>
    <property type="match status" value="1"/>
</dbReference>
<keyword evidence="3" id="KW-0963">Cytoplasm</keyword>
<sequence>MLTPAHLTLVQWLSPAFPTGAFAYSHGLEQEIASGTVHDRASLEAWLGNILRFGAGWQDAVLLCLALRAGADTRALDAHARALQPSAERLGETLDQGRAMARCVSAVGGPPVEAGPLPLVLGRAAAGLNLRRAEVAALYLQGFVTNLAVIAVRHVPLGQSEGQRVISALQPLIVELAGAAADAGPDDLANAALSADLAAMRHETMDVRIFRT</sequence>
<dbReference type="AlphaFoldDB" id="A0A1H8MFZ8"/>
<dbReference type="GO" id="GO:0016151">
    <property type="term" value="F:nickel cation binding"/>
    <property type="evidence" value="ECO:0007669"/>
    <property type="project" value="UniProtKB-UniRule"/>
</dbReference>
<dbReference type="InterPro" id="IPR002639">
    <property type="entry name" value="UreF"/>
</dbReference>
<dbReference type="EMBL" id="FODS01000002">
    <property type="protein sequence ID" value="SEO16301.1"/>
    <property type="molecule type" value="Genomic_DNA"/>
</dbReference>
<evidence type="ECO:0000256" key="1">
    <source>
        <dbReference type="ARBA" id="ARBA00022988"/>
    </source>
</evidence>
<dbReference type="OrthoDB" id="9798772at2"/>
<evidence type="ECO:0000256" key="3">
    <source>
        <dbReference type="HAMAP-Rule" id="MF_01385"/>
    </source>
</evidence>
<comment type="similarity">
    <text evidence="3">Belongs to the UreF family.</text>
</comment>
<comment type="function">
    <text evidence="3">Required for maturation of urease via the functional incorporation of the urease nickel metallocenter.</text>
</comment>
<comment type="subcellular location">
    <subcellularLocation>
        <location evidence="3">Cytoplasm</location>
    </subcellularLocation>
</comment>
<dbReference type="Proteomes" id="UP000198893">
    <property type="component" value="Unassembled WGS sequence"/>
</dbReference>
<reference evidence="4 5" key="1">
    <citation type="submission" date="2016-10" db="EMBL/GenBank/DDBJ databases">
        <authorList>
            <person name="de Groot N.N."/>
        </authorList>
    </citation>
    <scope>NUCLEOTIDE SEQUENCE [LARGE SCALE GENOMIC DNA]</scope>
    <source>
        <strain evidence="4 5">DSM 27842</strain>
    </source>
</reference>